<evidence type="ECO:0000256" key="4">
    <source>
        <dbReference type="ARBA" id="ARBA00023163"/>
    </source>
</evidence>
<feature type="domain" description="GATA-type" evidence="7">
    <location>
        <begin position="75"/>
        <end position="105"/>
    </location>
</feature>
<dbReference type="Proteomes" id="UP001187315">
    <property type="component" value="Unassembled WGS sequence"/>
</dbReference>
<evidence type="ECO:0000256" key="6">
    <source>
        <dbReference type="PROSITE-ProRule" id="PRU00094"/>
    </source>
</evidence>
<keyword evidence="6" id="KW-0479">Metal-binding</keyword>
<dbReference type="PANTHER" id="PTHR13455:SF7">
    <property type="entry name" value="SIMJANG, ISOFORM E"/>
    <property type="match status" value="1"/>
</dbReference>
<comment type="subcellular location">
    <subcellularLocation>
        <location evidence="1">Nucleus</location>
    </subcellularLocation>
</comment>
<reference evidence="8" key="1">
    <citation type="submission" date="2023-08" db="EMBL/GenBank/DDBJ databases">
        <title>Pelteobagrus vachellii genome.</title>
        <authorList>
            <person name="Liu H."/>
        </authorList>
    </citation>
    <scope>NUCLEOTIDE SEQUENCE</scope>
    <source>
        <strain evidence="8">PRFRI_2022a</strain>
        <tissue evidence="8">Muscle</tissue>
    </source>
</reference>
<dbReference type="EMBL" id="JAVHJS010000004">
    <property type="protein sequence ID" value="KAK2860949.1"/>
    <property type="molecule type" value="Genomic_DNA"/>
</dbReference>
<evidence type="ECO:0000256" key="5">
    <source>
        <dbReference type="ARBA" id="ARBA00023242"/>
    </source>
</evidence>
<keyword evidence="3" id="KW-0175">Coiled coil</keyword>
<evidence type="ECO:0000256" key="2">
    <source>
        <dbReference type="ARBA" id="ARBA00023015"/>
    </source>
</evidence>
<protein>
    <recommendedName>
        <fullName evidence="7">GATA-type domain-containing protein</fullName>
    </recommendedName>
</protein>
<accession>A0AA88NLA7</accession>
<dbReference type="InterPro" id="IPR000679">
    <property type="entry name" value="Znf_GATA"/>
</dbReference>
<evidence type="ECO:0000256" key="1">
    <source>
        <dbReference type="ARBA" id="ARBA00004123"/>
    </source>
</evidence>
<keyword evidence="6" id="KW-0862">Zinc</keyword>
<keyword evidence="9" id="KW-1185">Reference proteome</keyword>
<dbReference type="PROSITE" id="PS50114">
    <property type="entry name" value="GATA_ZN_FINGER_2"/>
    <property type="match status" value="1"/>
</dbReference>
<dbReference type="GO" id="GO:0000122">
    <property type="term" value="P:negative regulation of transcription by RNA polymerase II"/>
    <property type="evidence" value="ECO:0007669"/>
    <property type="project" value="InterPro"/>
</dbReference>
<proteinExistence type="predicted"/>
<evidence type="ECO:0000259" key="7">
    <source>
        <dbReference type="PROSITE" id="PS50114"/>
    </source>
</evidence>
<organism evidence="8 9">
    <name type="scientific">Tachysurus vachellii</name>
    <name type="common">Darkbarbel catfish</name>
    <name type="synonym">Pelteobagrus vachellii</name>
    <dbReference type="NCBI Taxonomy" id="175792"/>
    <lineage>
        <taxon>Eukaryota</taxon>
        <taxon>Metazoa</taxon>
        <taxon>Chordata</taxon>
        <taxon>Craniata</taxon>
        <taxon>Vertebrata</taxon>
        <taxon>Euteleostomi</taxon>
        <taxon>Actinopterygii</taxon>
        <taxon>Neopterygii</taxon>
        <taxon>Teleostei</taxon>
        <taxon>Ostariophysi</taxon>
        <taxon>Siluriformes</taxon>
        <taxon>Bagridae</taxon>
        <taxon>Tachysurus</taxon>
    </lineage>
</organism>
<dbReference type="InterPro" id="IPR040386">
    <property type="entry name" value="P66"/>
</dbReference>
<evidence type="ECO:0000313" key="9">
    <source>
        <dbReference type="Proteomes" id="UP001187315"/>
    </source>
</evidence>
<evidence type="ECO:0000313" key="8">
    <source>
        <dbReference type="EMBL" id="KAK2860949.1"/>
    </source>
</evidence>
<dbReference type="GO" id="GO:0043565">
    <property type="term" value="F:sequence-specific DNA binding"/>
    <property type="evidence" value="ECO:0007669"/>
    <property type="project" value="InterPro"/>
</dbReference>
<dbReference type="GO" id="GO:0016581">
    <property type="term" value="C:NuRD complex"/>
    <property type="evidence" value="ECO:0007669"/>
    <property type="project" value="TreeGrafter"/>
</dbReference>
<comment type="caution">
    <text evidence="8">The sequence shown here is derived from an EMBL/GenBank/DDBJ whole genome shotgun (WGS) entry which is preliminary data.</text>
</comment>
<dbReference type="GO" id="GO:0008270">
    <property type="term" value="F:zinc ion binding"/>
    <property type="evidence" value="ECO:0007669"/>
    <property type="project" value="UniProtKB-KW"/>
</dbReference>
<dbReference type="AlphaFoldDB" id="A0AA88NLA7"/>
<gene>
    <name evidence="8" type="ORF">Q7C36_005115</name>
</gene>
<keyword evidence="2" id="KW-0805">Transcription regulation</keyword>
<keyword evidence="4" id="KW-0804">Transcription</keyword>
<sequence length="207" mass="23545">MLNRKCNVTLDDDNKKKVTLQDPTNDFSIIPSWNKEFVCLIGLENVVQFRLDWLDKAVYAASNQPRTSGKPRKFRKYPYTCAKCDTDVSCTWKRDVDSSILCDSCFRGHWRKAHWLSREPSETVIESIFSNSSSQPVWKKPHAIKEGVFPVQHSSHSIHQHCDQEVPKNSLCPCFRLDPDSPCYCSSLFSSGLSSSPPGFYSDASSQ</sequence>
<dbReference type="PANTHER" id="PTHR13455">
    <property type="entry name" value="TRANSCRIPTIONAL REPRESSOR P66-RELATED"/>
    <property type="match status" value="1"/>
</dbReference>
<evidence type="ECO:0000256" key="3">
    <source>
        <dbReference type="ARBA" id="ARBA00023054"/>
    </source>
</evidence>
<name>A0AA88NLA7_TACVA</name>
<keyword evidence="6" id="KW-0863">Zinc-finger</keyword>
<dbReference type="SUPFAM" id="SSF57716">
    <property type="entry name" value="Glucocorticoid receptor-like (DNA-binding domain)"/>
    <property type="match status" value="1"/>
</dbReference>
<keyword evidence="5" id="KW-0539">Nucleus</keyword>